<dbReference type="EMBL" id="JASNQZ010000002">
    <property type="protein sequence ID" value="KAL0960346.1"/>
    <property type="molecule type" value="Genomic_DNA"/>
</dbReference>
<accession>A0ABR3JWV8</accession>
<gene>
    <name evidence="1" type="ORF">HGRIS_011970</name>
</gene>
<comment type="caution">
    <text evidence="1">The sequence shown here is derived from an EMBL/GenBank/DDBJ whole genome shotgun (WGS) entry which is preliminary data.</text>
</comment>
<reference evidence="2" key="1">
    <citation type="submission" date="2024-06" db="EMBL/GenBank/DDBJ databases">
        <title>Multi-omics analyses provide insights into the biosynthesis of the anticancer antibiotic pleurotin in Hohenbuehelia grisea.</title>
        <authorList>
            <person name="Weaver J.A."/>
            <person name="Alberti F."/>
        </authorList>
    </citation>
    <scope>NUCLEOTIDE SEQUENCE [LARGE SCALE GENOMIC DNA]</scope>
    <source>
        <strain evidence="2">T-177</strain>
    </source>
</reference>
<dbReference type="Proteomes" id="UP001556367">
    <property type="component" value="Unassembled WGS sequence"/>
</dbReference>
<proteinExistence type="predicted"/>
<protein>
    <submittedName>
        <fullName evidence="1">Uncharacterized protein</fullName>
    </submittedName>
</protein>
<name>A0ABR3JWV8_9AGAR</name>
<evidence type="ECO:0000313" key="2">
    <source>
        <dbReference type="Proteomes" id="UP001556367"/>
    </source>
</evidence>
<evidence type="ECO:0000313" key="1">
    <source>
        <dbReference type="EMBL" id="KAL0960346.1"/>
    </source>
</evidence>
<keyword evidence="2" id="KW-1185">Reference proteome</keyword>
<organism evidence="1 2">
    <name type="scientific">Hohenbuehelia grisea</name>
    <dbReference type="NCBI Taxonomy" id="104357"/>
    <lineage>
        <taxon>Eukaryota</taxon>
        <taxon>Fungi</taxon>
        <taxon>Dikarya</taxon>
        <taxon>Basidiomycota</taxon>
        <taxon>Agaricomycotina</taxon>
        <taxon>Agaricomycetes</taxon>
        <taxon>Agaricomycetidae</taxon>
        <taxon>Agaricales</taxon>
        <taxon>Pleurotineae</taxon>
        <taxon>Pleurotaceae</taxon>
        <taxon>Hohenbuehelia</taxon>
    </lineage>
</organism>
<sequence length="89" mass="9763">MGRGVLDGSHSTAKSIHYRRRAEGVAASQIPSSNLVLETYIPGTDHRVPQHAHKPLGTSAMVKAMSGDKHADVHATKRKMVRGWPIWRA</sequence>